<proteinExistence type="predicted"/>
<evidence type="ECO:0000313" key="2">
    <source>
        <dbReference type="Proteomes" id="UP000186364"/>
    </source>
</evidence>
<dbReference type="Pfam" id="PF02810">
    <property type="entry name" value="SEC-C"/>
    <property type="match status" value="1"/>
</dbReference>
<reference evidence="1 2" key="1">
    <citation type="submission" date="2016-09" db="EMBL/GenBank/DDBJ databases">
        <title>Rhizobium sp. nov., a novel species isolated from the rice rhizosphere.</title>
        <authorList>
            <person name="Zhao J."/>
            <person name="Zhang X."/>
        </authorList>
    </citation>
    <scope>NUCLEOTIDE SEQUENCE [LARGE SCALE GENOMIC DNA]</scope>
    <source>
        <strain evidence="1 2">1.7048</strain>
    </source>
</reference>
<dbReference type="NCBIfam" id="TIGR02292">
    <property type="entry name" value="ygfB_yecA"/>
    <property type="match status" value="1"/>
</dbReference>
<comment type="caution">
    <text evidence="1">The sequence shown here is derived from an EMBL/GenBank/DDBJ whole genome shotgun (WGS) entry which is preliminary data.</text>
</comment>
<protein>
    <recommendedName>
        <fullName evidence="3">YecA family protein</fullName>
    </recommendedName>
</protein>
<sequence length="225" mass="24795">MPDIPRRLTLLEKKLDELAEDCDPMVVSQIEGYLAGIIVCPDLIMPSEWLPLIWDTESESDGPVFENARQVEKLMALVMEHHNVTIADIDAGRYAPVFDVDTRNDEVMWELWIDGFETAMSLRPKSWSVYLGMGGDATAAIAGLLSLADIANRKSRLKKADIDRLQSEAPDLIPGWIEILSAARHVQSAGPIQSASAPTQTIKVGRNDQCPCGSGKKYKKCCGLN</sequence>
<dbReference type="Proteomes" id="UP000186364">
    <property type="component" value="Unassembled WGS sequence"/>
</dbReference>
<evidence type="ECO:0008006" key="3">
    <source>
        <dbReference type="Google" id="ProtNLM"/>
    </source>
</evidence>
<dbReference type="InterPro" id="IPR011978">
    <property type="entry name" value="YgfB-like"/>
</dbReference>
<dbReference type="RefSeq" id="WP_075625314.1">
    <property type="nucleotide sequence ID" value="NZ_FOAM01000024.1"/>
</dbReference>
<accession>A0A1Q9B3X3</accession>
<dbReference type="PANTHER" id="PTHR33747:SF1">
    <property type="entry name" value="ADENYLATE CYCLASE-ASSOCIATED CAP C-TERMINAL DOMAIN-CONTAINING PROTEIN"/>
    <property type="match status" value="1"/>
</dbReference>
<dbReference type="Gene3D" id="3.10.450.50">
    <property type="match status" value="1"/>
</dbReference>
<organism evidence="1 2">
    <name type="scientific">Xaviernesmea oryzae</name>
    <dbReference type="NCBI Taxonomy" id="464029"/>
    <lineage>
        <taxon>Bacteria</taxon>
        <taxon>Pseudomonadati</taxon>
        <taxon>Pseudomonadota</taxon>
        <taxon>Alphaproteobacteria</taxon>
        <taxon>Hyphomicrobiales</taxon>
        <taxon>Rhizobiaceae</taxon>
        <taxon>Rhizobium/Agrobacterium group</taxon>
        <taxon>Xaviernesmea</taxon>
    </lineage>
</organism>
<gene>
    <name evidence="1" type="ORF">BJF93_18295</name>
</gene>
<name>A0A1Q9B3X3_9HYPH</name>
<dbReference type="InterPro" id="IPR004027">
    <property type="entry name" value="SEC_C_motif"/>
</dbReference>
<dbReference type="SUPFAM" id="SSF103642">
    <property type="entry name" value="Sec-C motif"/>
    <property type="match status" value="1"/>
</dbReference>
<keyword evidence="2" id="KW-1185">Reference proteome</keyword>
<dbReference type="EMBL" id="MKIP01000015">
    <property type="protein sequence ID" value="OLP62771.1"/>
    <property type="molecule type" value="Genomic_DNA"/>
</dbReference>
<dbReference type="AlphaFoldDB" id="A0A1Q9B3X3"/>
<dbReference type="InterPro" id="IPR036255">
    <property type="entry name" value="YgfB-like_sf"/>
</dbReference>
<dbReference type="PANTHER" id="PTHR33747">
    <property type="entry name" value="UPF0225 PROTEIN SCO1677"/>
    <property type="match status" value="1"/>
</dbReference>
<evidence type="ECO:0000313" key="1">
    <source>
        <dbReference type="EMBL" id="OLP62771.1"/>
    </source>
</evidence>
<dbReference type="Pfam" id="PF03695">
    <property type="entry name" value="UPF0149"/>
    <property type="match status" value="1"/>
</dbReference>
<dbReference type="SUPFAM" id="SSF101327">
    <property type="entry name" value="YgfB-like"/>
    <property type="match status" value="1"/>
</dbReference>